<feature type="transmembrane region" description="Helical" evidence="1">
    <location>
        <begin position="95"/>
        <end position="116"/>
    </location>
</feature>
<dbReference type="STRING" id="229920.ADM99_11490"/>
<keyword evidence="1" id="KW-0812">Transmembrane</keyword>
<keyword evidence="1" id="KW-1133">Transmembrane helix</keyword>
<feature type="transmembrane region" description="Helical" evidence="1">
    <location>
        <begin position="7"/>
        <end position="27"/>
    </location>
</feature>
<sequence length="121" mass="13290">MKSFIVRLLINAIALAVTILIVPGIYFNGGIDSLLILALIFGLVNAIIKPLFSFLTCAFYVVTLGLFTFIANALMLYLTSNIATTFGIDFTLENFWAAIIGALVISIVSFFLSILFDRKKD</sequence>
<organism evidence="2 3">
    <name type="scientific">Leptolinea tardivitalis</name>
    <dbReference type="NCBI Taxonomy" id="229920"/>
    <lineage>
        <taxon>Bacteria</taxon>
        <taxon>Bacillati</taxon>
        <taxon>Chloroflexota</taxon>
        <taxon>Anaerolineae</taxon>
        <taxon>Anaerolineales</taxon>
        <taxon>Anaerolineaceae</taxon>
        <taxon>Leptolinea</taxon>
    </lineage>
</organism>
<dbReference type="EMBL" id="LGCK01000011">
    <property type="protein sequence ID" value="KPL71314.1"/>
    <property type="molecule type" value="Genomic_DNA"/>
</dbReference>
<dbReference type="Proteomes" id="UP000050430">
    <property type="component" value="Unassembled WGS sequence"/>
</dbReference>
<keyword evidence="3" id="KW-1185">Reference proteome</keyword>
<evidence type="ECO:0000313" key="2">
    <source>
        <dbReference type="EMBL" id="KPL71314.1"/>
    </source>
</evidence>
<dbReference type="RefSeq" id="WP_062423439.1">
    <property type="nucleotide sequence ID" value="NZ_BBYA01000015.1"/>
</dbReference>
<protein>
    <recommendedName>
        <fullName evidence="4">Phage holin family protein</fullName>
    </recommendedName>
</protein>
<name>A0A0N8GL25_9CHLR</name>
<evidence type="ECO:0000313" key="3">
    <source>
        <dbReference type="Proteomes" id="UP000050430"/>
    </source>
</evidence>
<feature type="transmembrane region" description="Helical" evidence="1">
    <location>
        <begin position="59"/>
        <end position="83"/>
    </location>
</feature>
<reference evidence="2 3" key="1">
    <citation type="submission" date="2015-07" db="EMBL/GenBank/DDBJ databases">
        <title>Genome sequence of Leptolinea tardivitalis DSM 16556.</title>
        <authorList>
            <person name="Hemp J."/>
            <person name="Ward L.M."/>
            <person name="Pace L.A."/>
            <person name="Fischer W.W."/>
        </authorList>
    </citation>
    <scope>NUCLEOTIDE SEQUENCE [LARGE SCALE GENOMIC DNA]</scope>
    <source>
        <strain evidence="2 3">YMTK-2</strain>
    </source>
</reference>
<dbReference type="InterPro" id="IPR007165">
    <property type="entry name" value="Phage_holin_4_2"/>
</dbReference>
<proteinExistence type="predicted"/>
<dbReference type="PANTHER" id="PTHR37309:SF1">
    <property type="entry name" value="SLR0284 PROTEIN"/>
    <property type="match status" value="1"/>
</dbReference>
<dbReference type="PANTHER" id="PTHR37309">
    <property type="entry name" value="SLR0284 PROTEIN"/>
    <property type="match status" value="1"/>
</dbReference>
<evidence type="ECO:0008006" key="4">
    <source>
        <dbReference type="Google" id="ProtNLM"/>
    </source>
</evidence>
<accession>A0A0N8GL25</accession>
<dbReference type="OrthoDB" id="163172at2"/>
<dbReference type="Pfam" id="PF04020">
    <property type="entry name" value="Phage_holin_4_2"/>
    <property type="match status" value="1"/>
</dbReference>
<evidence type="ECO:0000256" key="1">
    <source>
        <dbReference type="SAM" id="Phobius"/>
    </source>
</evidence>
<dbReference type="AlphaFoldDB" id="A0A0N8GL25"/>
<keyword evidence="1" id="KW-0472">Membrane</keyword>
<feature type="transmembrane region" description="Helical" evidence="1">
    <location>
        <begin position="33"/>
        <end position="52"/>
    </location>
</feature>
<gene>
    <name evidence="2" type="ORF">ADM99_11490</name>
</gene>
<comment type="caution">
    <text evidence="2">The sequence shown here is derived from an EMBL/GenBank/DDBJ whole genome shotgun (WGS) entry which is preliminary data.</text>
</comment>